<dbReference type="GO" id="GO:0030154">
    <property type="term" value="P:cell differentiation"/>
    <property type="evidence" value="ECO:0007669"/>
    <property type="project" value="TreeGrafter"/>
</dbReference>
<feature type="region of interest" description="Disordered" evidence="4">
    <location>
        <begin position="305"/>
        <end position="331"/>
    </location>
</feature>
<evidence type="ECO:0000313" key="6">
    <source>
        <dbReference type="Proteomes" id="UP000749559"/>
    </source>
</evidence>
<dbReference type="PROSITE" id="PS00345">
    <property type="entry name" value="ETS_DOMAIN_1"/>
    <property type="match status" value="1"/>
</dbReference>
<dbReference type="GO" id="GO:0000981">
    <property type="term" value="F:DNA-binding transcription factor activity, RNA polymerase II-specific"/>
    <property type="evidence" value="ECO:0007669"/>
    <property type="project" value="TreeGrafter"/>
</dbReference>
<evidence type="ECO:0000256" key="4">
    <source>
        <dbReference type="SAM" id="MobiDB-lite"/>
    </source>
</evidence>
<dbReference type="PANTHER" id="PTHR11849">
    <property type="entry name" value="ETS"/>
    <property type="match status" value="1"/>
</dbReference>
<accession>A0A8J1Y4Q3</accession>
<dbReference type="GO" id="GO:0043565">
    <property type="term" value="F:sequence-specific DNA binding"/>
    <property type="evidence" value="ECO:0007669"/>
    <property type="project" value="InterPro"/>
</dbReference>
<dbReference type="SUPFAM" id="SSF47769">
    <property type="entry name" value="SAM/Pointed domain"/>
    <property type="match status" value="1"/>
</dbReference>
<dbReference type="SMART" id="SM00251">
    <property type="entry name" value="SAM_PNT"/>
    <property type="match status" value="1"/>
</dbReference>
<dbReference type="PANTHER" id="PTHR11849:SF182">
    <property type="entry name" value="SAM POINTED DOMAIN-CONTAINING ETS TRANSCRIPTION FACTOR"/>
    <property type="match status" value="1"/>
</dbReference>
<dbReference type="Pfam" id="PF02198">
    <property type="entry name" value="SAM_PNT"/>
    <property type="match status" value="1"/>
</dbReference>
<dbReference type="Pfam" id="PF00178">
    <property type="entry name" value="Ets"/>
    <property type="match status" value="1"/>
</dbReference>
<name>A0A8J1Y4Q3_OWEFU</name>
<dbReference type="InterPro" id="IPR003118">
    <property type="entry name" value="Pointed_dom"/>
</dbReference>
<keyword evidence="2 3" id="KW-0238">DNA-binding</keyword>
<dbReference type="InterPro" id="IPR046328">
    <property type="entry name" value="ETS_fam"/>
</dbReference>
<protein>
    <submittedName>
        <fullName evidence="5">Uncharacterized protein</fullName>
    </submittedName>
</protein>
<gene>
    <name evidence="5" type="ORF">OFUS_LOCUS12293</name>
</gene>
<evidence type="ECO:0000313" key="5">
    <source>
        <dbReference type="EMBL" id="CAH1786380.1"/>
    </source>
</evidence>
<evidence type="ECO:0000256" key="2">
    <source>
        <dbReference type="ARBA" id="ARBA00023125"/>
    </source>
</evidence>
<dbReference type="InterPro" id="IPR036390">
    <property type="entry name" value="WH_DNA-bd_sf"/>
</dbReference>
<dbReference type="InterPro" id="IPR013761">
    <property type="entry name" value="SAM/pointed_sf"/>
</dbReference>
<evidence type="ECO:0000256" key="1">
    <source>
        <dbReference type="ARBA" id="ARBA00005562"/>
    </source>
</evidence>
<dbReference type="PRINTS" id="PR00454">
    <property type="entry name" value="ETSDOMAIN"/>
</dbReference>
<dbReference type="Gene3D" id="1.10.10.10">
    <property type="entry name" value="Winged helix-like DNA-binding domain superfamily/Winged helix DNA-binding domain"/>
    <property type="match status" value="1"/>
</dbReference>
<dbReference type="PROSITE" id="PS00346">
    <property type="entry name" value="ETS_DOMAIN_2"/>
    <property type="match status" value="1"/>
</dbReference>
<dbReference type="SMART" id="SM00413">
    <property type="entry name" value="ETS"/>
    <property type="match status" value="1"/>
</dbReference>
<dbReference type="PROSITE" id="PS51433">
    <property type="entry name" value="PNT"/>
    <property type="match status" value="1"/>
</dbReference>
<evidence type="ECO:0000256" key="3">
    <source>
        <dbReference type="RuleBase" id="RU004019"/>
    </source>
</evidence>
<dbReference type="AlphaFoldDB" id="A0A8J1Y4Q3"/>
<dbReference type="SUPFAM" id="SSF46785">
    <property type="entry name" value="Winged helix' DNA-binding domain"/>
    <property type="match status" value="1"/>
</dbReference>
<dbReference type="PROSITE" id="PS50061">
    <property type="entry name" value="ETS_DOMAIN_3"/>
    <property type="match status" value="1"/>
</dbReference>
<dbReference type="EMBL" id="CAIIXF020000006">
    <property type="protein sequence ID" value="CAH1786380.1"/>
    <property type="molecule type" value="Genomic_DNA"/>
</dbReference>
<dbReference type="Gene3D" id="1.10.150.50">
    <property type="entry name" value="Transcription Factor, Ets-1"/>
    <property type="match status" value="1"/>
</dbReference>
<comment type="subcellular location">
    <subcellularLocation>
        <location evidence="3">Nucleus</location>
    </subcellularLocation>
</comment>
<dbReference type="InterPro" id="IPR036388">
    <property type="entry name" value="WH-like_DNA-bd_sf"/>
</dbReference>
<reference evidence="5" key="1">
    <citation type="submission" date="2022-03" db="EMBL/GenBank/DDBJ databases">
        <authorList>
            <person name="Martin C."/>
        </authorList>
    </citation>
    <scope>NUCLEOTIDE SEQUENCE</scope>
</reference>
<dbReference type="Proteomes" id="UP000749559">
    <property type="component" value="Unassembled WGS sequence"/>
</dbReference>
<organism evidence="5 6">
    <name type="scientific">Owenia fusiformis</name>
    <name type="common">Polychaete worm</name>
    <dbReference type="NCBI Taxonomy" id="6347"/>
    <lineage>
        <taxon>Eukaryota</taxon>
        <taxon>Metazoa</taxon>
        <taxon>Spiralia</taxon>
        <taxon>Lophotrochozoa</taxon>
        <taxon>Annelida</taxon>
        <taxon>Polychaeta</taxon>
        <taxon>Sedentaria</taxon>
        <taxon>Canalipalpata</taxon>
        <taxon>Sabellida</taxon>
        <taxon>Oweniida</taxon>
        <taxon>Oweniidae</taxon>
        <taxon>Owenia</taxon>
    </lineage>
</organism>
<comment type="similarity">
    <text evidence="1 3">Belongs to the ETS family.</text>
</comment>
<feature type="compositionally biased region" description="Low complexity" evidence="4">
    <location>
        <begin position="316"/>
        <end position="331"/>
    </location>
</feature>
<dbReference type="GO" id="GO:0005634">
    <property type="term" value="C:nucleus"/>
    <property type="evidence" value="ECO:0007669"/>
    <property type="project" value="UniProtKB-SubCell"/>
</dbReference>
<dbReference type="FunFam" id="1.10.10.10:FF:000996">
    <property type="entry name" value="Predicted protein"/>
    <property type="match status" value="1"/>
</dbReference>
<sequence length="456" mass="51400">MTLLTDALLLQGNDDQMVPFSSIVEVLSPDQIAKVAEMATTMMADFKPDLNACLPPASQCGQMNSSQGTMSMSPISPASTLSPNPDAEKCYLNLDKWQTDSQNGYNDISLYDDHSNTSGYQTVPQNRPYVPQPRSCTPQTLCPPTLCQKSINGALNGNMDMSGFKATANQATFGIKQEADTYDCPVEDIVMDQVRRDMQLACTRLDIPADPYQWSPSQTKAWLAWNIDQFRLHAVNLAYFDMNGTTLCMLSEDDFKARAPLGGEMLYAQLEIWRNGFKLFEITPPTSPSSPPSTFCQQYGEVRNPQKGGVPSPCPSTESSDSAYSAASATSPRNGYMEAQTSFNNNMFQYEQQQQCSPEPVQHGRQNIHLWQFLKELLLQPQHYGNAIRWVDRSKGIFKIEDSARVARLWGKRKNRPAMNYDKLSRSIRQYYRKGIIKKTEQSKRLVYQFCHPYLL</sequence>
<comment type="caution">
    <text evidence="5">The sequence shown here is derived from an EMBL/GenBank/DDBJ whole genome shotgun (WGS) entry which is preliminary data.</text>
</comment>
<keyword evidence="3" id="KW-0539">Nucleus</keyword>
<proteinExistence type="inferred from homology"/>
<dbReference type="InterPro" id="IPR000418">
    <property type="entry name" value="Ets_dom"/>
</dbReference>
<dbReference type="OrthoDB" id="5961210at2759"/>
<keyword evidence="6" id="KW-1185">Reference proteome</keyword>